<gene>
    <name evidence="2" type="ORF">AAF712_012636</name>
</gene>
<evidence type="ECO:0000259" key="1">
    <source>
        <dbReference type="Pfam" id="PF00583"/>
    </source>
</evidence>
<dbReference type="Pfam" id="PF00583">
    <property type="entry name" value="Acetyltransf_1"/>
    <property type="match status" value="1"/>
</dbReference>
<dbReference type="EMBL" id="JBBXMP010000169">
    <property type="protein sequence ID" value="KAL0060578.1"/>
    <property type="molecule type" value="Genomic_DNA"/>
</dbReference>
<dbReference type="SUPFAM" id="SSF55729">
    <property type="entry name" value="Acyl-CoA N-acyltransferases (Nat)"/>
    <property type="match status" value="1"/>
</dbReference>
<keyword evidence="3" id="KW-1185">Reference proteome</keyword>
<dbReference type="InterPro" id="IPR016181">
    <property type="entry name" value="Acyl_CoA_acyltransferase"/>
</dbReference>
<proteinExistence type="predicted"/>
<comment type="caution">
    <text evidence="2">The sequence shown here is derived from an EMBL/GenBank/DDBJ whole genome shotgun (WGS) entry which is preliminary data.</text>
</comment>
<dbReference type="Gene3D" id="3.40.630.30">
    <property type="match status" value="1"/>
</dbReference>
<feature type="domain" description="N-acetyltransferase" evidence="1">
    <location>
        <begin position="161"/>
        <end position="214"/>
    </location>
</feature>
<sequence length="247" mass="27356">MATRTKIPVELVTNLTDQELEHVVELHIKAYSGSEYYEGVLAGDWSLFPTQARAFYRGALLGGLIYAVRAPEGGPMSGQIVALGIFFKPGTGVFATEAQRSLGYNQWLASLKPELQTWHTTVVSVLRLAGQQKQIAKANLDFVSSLRTIAKLSWNRCTPMRQERARRWWCSGLLTDPEFQGKGYAKAIMNTVFEKVCETDGFLGLATSAPLHGAKYEAMGFTARGAYQLPTPLGEMELTLYDRIQNA</sequence>
<protein>
    <recommendedName>
        <fullName evidence="1">N-acetyltransferase domain-containing protein</fullName>
    </recommendedName>
</protein>
<name>A0ABR2ZGV3_9AGAR</name>
<reference evidence="2 3" key="1">
    <citation type="submission" date="2024-05" db="EMBL/GenBank/DDBJ databases">
        <title>A draft genome resource for the thread blight pathogen Marasmius tenuissimus strain MS-2.</title>
        <authorList>
            <person name="Yulfo-Soto G.E."/>
            <person name="Baruah I.K."/>
            <person name="Amoako-Attah I."/>
            <person name="Bukari Y."/>
            <person name="Meinhardt L.W."/>
            <person name="Bailey B.A."/>
            <person name="Cohen S.P."/>
        </authorList>
    </citation>
    <scope>NUCLEOTIDE SEQUENCE [LARGE SCALE GENOMIC DNA]</scope>
    <source>
        <strain evidence="2 3">MS-2</strain>
    </source>
</reference>
<dbReference type="CDD" id="cd04301">
    <property type="entry name" value="NAT_SF"/>
    <property type="match status" value="1"/>
</dbReference>
<organism evidence="2 3">
    <name type="scientific">Marasmius tenuissimus</name>
    <dbReference type="NCBI Taxonomy" id="585030"/>
    <lineage>
        <taxon>Eukaryota</taxon>
        <taxon>Fungi</taxon>
        <taxon>Dikarya</taxon>
        <taxon>Basidiomycota</taxon>
        <taxon>Agaricomycotina</taxon>
        <taxon>Agaricomycetes</taxon>
        <taxon>Agaricomycetidae</taxon>
        <taxon>Agaricales</taxon>
        <taxon>Marasmiineae</taxon>
        <taxon>Marasmiaceae</taxon>
        <taxon>Marasmius</taxon>
    </lineage>
</organism>
<evidence type="ECO:0000313" key="3">
    <source>
        <dbReference type="Proteomes" id="UP001437256"/>
    </source>
</evidence>
<accession>A0ABR2ZGV3</accession>
<dbReference type="Proteomes" id="UP001437256">
    <property type="component" value="Unassembled WGS sequence"/>
</dbReference>
<dbReference type="InterPro" id="IPR000182">
    <property type="entry name" value="GNAT_dom"/>
</dbReference>
<evidence type="ECO:0000313" key="2">
    <source>
        <dbReference type="EMBL" id="KAL0060578.1"/>
    </source>
</evidence>